<evidence type="ECO:0000256" key="1">
    <source>
        <dbReference type="SAM" id="MobiDB-lite"/>
    </source>
</evidence>
<sequence length="177" mass="19806">MIFTLVQAGNKPRTILFESPNDREPTFPIDERPRDPFSERPMDTGSSSNNIGLRVDKNLSVWRGSYNGEVFLDENWMPGDWTLPTSREGGISLNNVHLVDYTYIDENSTLSKSQYCGPFQTSWCDGSIEFDASITFNKTNGSNEISSGSFKSKNATESFFHGHAGLFKCRGFLAIVP</sequence>
<reference evidence="2" key="1">
    <citation type="submission" date="2021-01" db="EMBL/GenBank/DDBJ databases">
        <authorList>
            <person name="Corre E."/>
            <person name="Pelletier E."/>
            <person name="Niang G."/>
            <person name="Scheremetjew M."/>
            <person name="Finn R."/>
            <person name="Kale V."/>
            <person name="Holt S."/>
            <person name="Cochrane G."/>
            <person name="Meng A."/>
            <person name="Brown T."/>
            <person name="Cohen L."/>
        </authorList>
    </citation>
    <scope>NUCLEOTIDE SEQUENCE</scope>
    <source>
        <strain evidence="2">MM31A-1</strain>
    </source>
</reference>
<feature type="compositionally biased region" description="Basic and acidic residues" evidence="1">
    <location>
        <begin position="20"/>
        <end position="42"/>
    </location>
</feature>
<gene>
    <name evidence="2" type="ORF">CDEB00056_LOCUS14768</name>
</gene>
<organism evidence="2">
    <name type="scientific">Chaetoceros debilis</name>
    <dbReference type="NCBI Taxonomy" id="122233"/>
    <lineage>
        <taxon>Eukaryota</taxon>
        <taxon>Sar</taxon>
        <taxon>Stramenopiles</taxon>
        <taxon>Ochrophyta</taxon>
        <taxon>Bacillariophyta</taxon>
        <taxon>Coscinodiscophyceae</taxon>
        <taxon>Chaetocerotophycidae</taxon>
        <taxon>Chaetocerotales</taxon>
        <taxon>Chaetocerotaceae</taxon>
        <taxon>Chaetoceros</taxon>
    </lineage>
</organism>
<dbReference type="AlphaFoldDB" id="A0A7S3Q9S2"/>
<name>A0A7S3Q9S2_9STRA</name>
<feature type="region of interest" description="Disordered" evidence="1">
    <location>
        <begin position="17"/>
        <end position="50"/>
    </location>
</feature>
<dbReference type="EMBL" id="HBIO01019212">
    <property type="protein sequence ID" value="CAE0469915.1"/>
    <property type="molecule type" value="Transcribed_RNA"/>
</dbReference>
<accession>A0A7S3Q9S2</accession>
<proteinExistence type="predicted"/>
<evidence type="ECO:0000313" key="2">
    <source>
        <dbReference type="EMBL" id="CAE0469915.1"/>
    </source>
</evidence>
<protein>
    <submittedName>
        <fullName evidence="2">Uncharacterized protein</fullName>
    </submittedName>
</protein>